<dbReference type="SUPFAM" id="SSF48498">
    <property type="entry name" value="Tetracyclin repressor-like, C-terminal domain"/>
    <property type="match status" value="1"/>
</dbReference>
<feature type="DNA-binding region" description="H-T-H motif" evidence="4">
    <location>
        <begin position="40"/>
        <end position="59"/>
    </location>
</feature>
<keyword evidence="7" id="KW-1185">Reference proteome</keyword>
<feature type="domain" description="HTH tetR-type" evidence="5">
    <location>
        <begin position="17"/>
        <end position="77"/>
    </location>
</feature>
<keyword evidence="2 4" id="KW-0238">DNA-binding</keyword>
<evidence type="ECO:0000256" key="4">
    <source>
        <dbReference type="PROSITE-ProRule" id="PRU00335"/>
    </source>
</evidence>
<dbReference type="Proteomes" id="UP000322159">
    <property type="component" value="Chromosome"/>
</dbReference>
<dbReference type="OrthoDB" id="9796019at2"/>
<dbReference type="Gene3D" id="1.10.357.10">
    <property type="entry name" value="Tetracycline Repressor, domain 2"/>
    <property type="match status" value="1"/>
</dbReference>
<sequence length="216" mass="23814">MTLEDPSPAPARRRRGAELEGAILEATWQLIAEQGYGALTFEAVASRARTSRAVLYRRWPNREALVRAAIRHTGLRTPVELPDTGSLREDLLELLRASNRNRLGMWVVLSVQLAGFYAETGVTPAELRHDLVGDRPNGTALILARAAERGEARPDLPPRVVRALFDLFRSEAILRLGPVPEEELVAIVDEVFLPLVRPLSREMSEVAGNGPENGSN</sequence>
<dbReference type="PROSITE" id="PS50977">
    <property type="entry name" value="HTH_TETR_2"/>
    <property type="match status" value="1"/>
</dbReference>
<accession>A0A5C1Y9F6</accession>
<dbReference type="PRINTS" id="PR00455">
    <property type="entry name" value="HTHTETR"/>
</dbReference>
<dbReference type="EMBL" id="CP043504">
    <property type="protein sequence ID" value="QEO09915.1"/>
    <property type="molecule type" value="Genomic_DNA"/>
</dbReference>
<evidence type="ECO:0000313" key="7">
    <source>
        <dbReference type="Proteomes" id="UP000322159"/>
    </source>
</evidence>
<dbReference type="AlphaFoldDB" id="A0A5C1Y9F6"/>
<dbReference type="Pfam" id="PF00440">
    <property type="entry name" value="TetR_N"/>
    <property type="match status" value="1"/>
</dbReference>
<dbReference type="Gene3D" id="1.10.10.60">
    <property type="entry name" value="Homeodomain-like"/>
    <property type="match status" value="1"/>
</dbReference>
<dbReference type="InterPro" id="IPR050109">
    <property type="entry name" value="HTH-type_TetR-like_transc_reg"/>
</dbReference>
<dbReference type="SUPFAM" id="SSF46689">
    <property type="entry name" value="Homeodomain-like"/>
    <property type="match status" value="1"/>
</dbReference>
<dbReference type="KEGG" id="lyk:FLP23_07810"/>
<name>A0A5C1Y9F6_9MICO</name>
<evidence type="ECO:0000259" key="5">
    <source>
        <dbReference type="PROSITE" id="PS50977"/>
    </source>
</evidence>
<dbReference type="PANTHER" id="PTHR30055">
    <property type="entry name" value="HTH-TYPE TRANSCRIPTIONAL REGULATOR RUTR"/>
    <property type="match status" value="1"/>
</dbReference>
<evidence type="ECO:0000256" key="1">
    <source>
        <dbReference type="ARBA" id="ARBA00023015"/>
    </source>
</evidence>
<organism evidence="6 7">
    <name type="scientific">Protaetiibacter larvae</name>
    <dbReference type="NCBI Taxonomy" id="2592654"/>
    <lineage>
        <taxon>Bacteria</taxon>
        <taxon>Bacillati</taxon>
        <taxon>Actinomycetota</taxon>
        <taxon>Actinomycetes</taxon>
        <taxon>Micrococcales</taxon>
        <taxon>Microbacteriaceae</taxon>
        <taxon>Protaetiibacter</taxon>
    </lineage>
</organism>
<keyword evidence="1" id="KW-0805">Transcription regulation</keyword>
<dbReference type="InterPro" id="IPR011075">
    <property type="entry name" value="TetR_C"/>
</dbReference>
<dbReference type="InterPro" id="IPR036271">
    <property type="entry name" value="Tet_transcr_reg_TetR-rel_C_sf"/>
</dbReference>
<evidence type="ECO:0000256" key="2">
    <source>
        <dbReference type="ARBA" id="ARBA00023125"/>
    </source>
</evidence>
<protein>
    <submittedName>
        <fullName evidence="6">TetR/AcrR family transcriptional regulator</fullName>
    </submittedName>
</protein>
<evidence type="ECO:0000313" key="6">
    <source>
        <dbReference type="EMBL" id="QEO09915.1"/>
    </source>
</evidence>
<dbReference type="InterPro" id="IPR009057">
    <property type="entry name" value="Homeodomain-like_sf"/>
</dbReference>
<dbReference type="Pfam" id="PF16859">
    <property type="entry name" value="TetR_C_11"/>
    <property type="match status" value="1"/>
</dbReference>
<dbReference type="InterPro" id="IPR001647">
    <property type="entry name" value="HTH_TetR"/>
</dbReference>
<proteinExistence type="predicted"/>
<evidence type="ECO:0000256" key="3">
    <source>
        <dbReference type="ARBA" id="ARBA00023163"/>
    </source>
</evidence>
<reference evidence="6 7" key="1">
    <citation type="submission" date="2019-09" db="EMBL/GenBank/DDBJ databases">
        <title>Genome sequencing of strain KACC 19322.</title>
        <authorList>
            <person name="Heo J."/>
            <person name="Kim S.-J."/>
            <person name="Kim J.-S."/>
            <person name="Hong S.-B."/>
            <person name="Kwon S.-W."/>
        </authorList>
    </citation>
    <scope>NUCLEOTIDE SEQUENCE [LARGE SCALE GENOMIC DNA]</scope>
    <source>
        <strain evidence="6 7">KACC 19322</strain>
    </source>
</reference>
<dbReference type="PANTHER" id="PTHR30055:SF148">
    <property type="entry name" value="TETR-FAMILY TRANSCRIPTIONAL REGULATOR"/>
    <property type="match status" value="1"/>
</dbReference>
<dbReference type="GO" id="GO:0000976">
    <property type="term" value="F:transcription cis-regulatory region binding"/>
    <property type="evidence" value="ECO:0007669"/>
    <property type="project" value="TreeGrafter"/>
</dbReference>
<dbReference type="GO" id="GO:0003700">
    <property type="term" value="F:DNA-binding transcription factor activity"/>
    <property type="evidence" value="ECO:0007669"/>
    <property type="project" value="TreeGrafter"/>
</dbReference>
<keyword evidence="3" id="KW-0804">Transcription</keyword>
<gene>
    <name evidence="6" type="ORF">FLP23_07810</name>
</gene>
<dbReference type="RefSeq" id="WP_149325333.1">
    <property type="nucleotide sequence ID" value="NZ_CP043504.1"/>
</dbReference>